<dbReference type="InterPro" id="IPR022689">
    <property type="entry name" value="Iron_dep_repressor"/>
</dbReference>
<dbReference type="InterPro" id="IPR001367">
    <property type="entry name" value="Fe_dep_repressor"/>
</dbReference>
<evidence type="ECO:0000313" key="8">
    <source>
        <dbReference type="Proteomes" id="UP000886814"/>
    </source>
</evidence>
<dbReference type="Pfam" id="PF01325">
    <property type="entry name" value="Fe_dep_repress"/>
    <property type="match status" value="1"/>
</dbReference>
<accession>A0A9D1TG15</accession>
<reference evidence="7" key="1">
    <citation type="journal article" date="2021" name="PeerJ">
        <title>Extensive microbial diversity within the chicken gut microbiome revealed by metagenomics and culture.</title>
        <authorList>
            <person name="Gilroy R."/>
            <person name="Ravi A."/>
            <person name="Getino M."/>
            <person name="Pursley I."/>
            <person name="Horton D.L."/>
            <person name="Alikhan N.F."/>
            <person name="Baker D."/>
            <person name="Gharbi K."/>
            <person name="Hall N."/>
            <person name="Watson M."/>
            <person name="Adriaenssens E.M."/>
            <person name="Foster-Nyarko E."/>
            <person name="Jarju S."/>
            <person name="Secka A."/>
            <person name="Antonio M."/>
            <person name="Oren A."/>
            <person name="Chaudhuri R.R."/>
            <person name="La Ragione R."/>
            <person name="Hildebrand F."/>
            <person name="Pallen M.J."/>
        </authorList>
    </citation>
    <scope>NUCLEOTIDE SEQUENCE</scope>
    <source>
        <strain evidence="7">CHK195-9823</strain>
    </source>
</reference>
<dbReference type="Pfam" id="PF02742">
    <property type="entry name" value="Fe_dep_repr_C"/>
    <property type="match status" value="1"/>
</dbReference>
<dbReference type="InterPro" id="IPR036421">
    <property type="entry name" value="Fe_dep_repressor_sf"/>
</dbReference>
<keyword evidence="2" id="KW-0805">Transcription regulation</keyword>
<dbReference type="SMART" id="SM00529">
    <property type="entry name" value="HTH_DTXR"/>
    <property type="match status" value="1"/>
</dbReference>
<feature type="domain" description="HTH dtxR-type" evidence="5">
    <location>
        <begin position="3"/>
        <end position="54"/>
    </location>
</feature>
<dbReference type="InterPro" id="IPR022687">
    <property type="entry name" value="HTH_DTXR"/>
</dbReference>
<reference evidence="7" key="2">
    <citation type="submission" date="2021-04" db="EMBL/GenBank/DDBJ databases">
        <authorList>
            <person name="Gilroy R."/>
        </authorList>
    </citation>
    <scope>NUCLEOTIDE SEQUENCE</scope>
    <source>
        <strain evidence="7">CHK195-9823</strain>
    </source>
</reference>
<dbReference type="PANTHER" id="PTHR33238:SF7">
    <property type="entry name" value="IRON-DEPENDENT TRANSCRIPTIONAL REGULATOR"/>
    <property type="match status" value="1"/>
</dbReference>
<evidence type="ECO:0000256" key="1">
    <source>
        <dbReference type="ARBA" id="ARBA00007871"/>
    </source>
</evidence>
<evidence type="ECO:0000256" key="2">
    <source>
        <dbReference type="ARBA" id="ARBA00023015"/>
    </source>
</evidence>
<gene>
    <name evidence="7" type="ORF">H9747_10725</name>
</gene>
<keyword evidence="4" id="KW-0804">Transcription</keyword>
<dbReference type="SUPFAM" id="SSF46785">
    <property type="entry name" value="Winged helix' DNA-binding domain"/>
    <property type="match status" value="1"/>
</dbReference>
<evidence type="ECO:0000259" key="6">
    <source>
        <dbReference type="Pfam" id="PF02742"/>
    </source>
</evidence>
<evidence type="ECO:0000256" key="4">
    <source>
        <dbReference type="ARBA" id="ARBA00023163"/>
    </source>
</evidence>
<organism evidence="7 8">
    <name type="scientific">Candidatus Blautia stercorigallinarum</name>
    <dbReference type="NCBI Taxonomy" id="2838501"/>
    <lineage>
        <taxon>Bacteria</taxon>
        <taxon>Bacillati</taxon>
        <taxon>Bacillota</taxon>
        <taxon>Clostridia</taxon>
        <taxon>Lachnospirales</taxon>
        <taxon>Lachnospiraceae</taxon>
        <taxon>Blautia</taxon>
    </lineage>
</organism>
<dbReference type="Proteomes" id="UP000886814">
    <property type="component" value="Unassembled WGS sequence"/>
</dbReference>
<dbReference type="InterPro" id="IPR050536">
    <property type="entry name" value="DtxR_MntR_Metal-Reg"/>
</dbReference>
<evidence type="ECO:0000259" key="5">
    <source>
        <dbReference type="Pfam" id="PF01325"/>
    </source>
</evidence>
<dbReference type="GO" id="GO:0003700">
    <property type="term" value="F:DNA-binding transcription factor activity"/>
    <property type="evidence" value="ECO:0007669"/>
    <property type="project" value="InterPro"/>
</dbReference>
<comment type="similarity">
    <text evidence="1">Belongs to the DtxR/MntR family.</text>
</comment>
<dbReference type="EMBL" id="DXIQ01000070">
    <property type="protein sequence ID" value="HIV39449.1"/>
    <property type="molecule type" value="Genomic_DNA"/>
</dbReference>
<name>A0A9D1TG15_9FIRM</name>
<protein>
    <submittedName>
        <fullName evidence="7">Metal-dependent transcriptional regulator</fullName>
    </submittedName>
</protein>
<dbReference type="Gene3D" id="1.10.10.10">
    <property type="entry name" value="Winged helix-like DNA-binding domain superfamily/Winged helix DNA-binding domain"/>
    <property type="match status" value="1"/>
</dbReference>
<dbReference type="InterPro" id="IPR036390">
    <property type="entry name" value="WH_DNA-bd_sf"/>
</dbReference>
<keyword evidence="3" id="KW-0238">DNA-binding</keyword>
<comment type="caution">
    <text evidence="7">The sequence shown here is derived from an EMBL/GenBank/DDBJ whole genome shotgun (WGS) entry which is preliminary data.</text>
</comment>
<dbReference type="InterPro" id="IPR036388">
    <property type="entry name" value="WH-like_DNA-bd_sf"/>
</dbReference>
<dbReference type="Gene3D" id="1.10.60.10">
    <property type="entry name" value="Iron dependent repressor, metal binding and dimerisation domain"/>
    <property type="match status" value="1"/>
</dbReference>
<evidence type="ECO:0000313" key="7">
    <source>
        <dbReference type="EMBL" id="HIV39449.1"/>
    </source>
</evidence>
<feature type="domain" description="Iron dependent repressor metal binding and dimerisation" evidence="6">
    <location>
        <begin position="63"/>
        <end position="119"/>
    </location>
</feature>
<dbReference type="SUPFAM" id="SSF47979">
    <property type="entry name" value="Iron-dependent repressor protein, dimerization domain"/>
    <property type="match status" value="1"/>
</dbReference>
<dbReference type="GO" id="GO:0046983">
    <property type="term" value="F:protein dimerization activity"/>
    <property type="evidence" value="ECO:0007669"/>
    <property type="project" value="InterPro"/>
</dbReference>
<dbReference type="GO" id="GO:0003677">
    <property type="term" value="F:DNA binding"/>
    <property type="evidence" value="ECO:0007669"/>
    <property type="project" value="UniProtKB-KW"/>
</dbReference>
<dbReference type="PANTHER" id="PTHR33238">
    <property type="entry name" value="IRON (METAL) DEPENDENT REPRESSOR, DTXR FAMILY"/>
    <property type="match status" value="1"/>
</dbReference>
<sequence>MELGQVQEDYLEAVYVLREKNGRVKCVHIAEYMGRSKPTILTAVKALEEKGYIMNNRHSLLLTEKGEELAKRVHERHQYFKKLLMLAGVEEETADKEACVMEHVLSEDSYEKLKKYLGQCPDFQ</sequence>
<evidence type="ECO:0000256" key="3">
    <source>
        <dbReference type="ARBA" id="ARBA00023125"/>
    </source>
</evidence>
<dbReference type="AlphaFoldDB" id="A0A9D1TG15"/>
<proteinExistence type="inferred from homology"/>
<dbReference type="GO" id="GO:0046914">
    <property type="term" value="F:transition metal ion binding"/>
    <property type="evidence" value="ECO:0007669"/>
    <property type="project" value="InterPro"/>
</dbReference>